<name>A0A2W7BZ02_9HYPH</name>
<evidence type="ECO:0000313" key="3">
    <source>
        <dbReference type="Proteomes" id="UP000248616"/>
    </source>
</evidence>
<dbReference type="SUPFAM" id="SSF53335">
    <property type="entry name" value="S-adenosyl-L-methionine-dependent methyltransferases"/>
    <property type="match status" value="1"/>
</dbReference>
<protein>
    <recommendedName>
        <fullName evidence="1">Methyltransferase domain-containing protein</fullName>
    </recommendedName>
</protein>
<gene>
    <name evidence="2" type="ORF">B5V02_32000</name>
</gene>
<organism evidence="2 3">
    <name type="scientific">Mesorhizobium kowhaii</name>
    <dbReference type="NCBI Taxonomy" id="1300272"/>
    <lineage>
        <taxon>Bacteria</taxon>
        <taxon>Pseudomonadati</taxon>
        <taxon>Pseudomonadota</taxon>
        <taxon>Alphaproteobacteria</taxon>
        <taxon>Hyphomicrobiales</taxon>
        <taxon>Phyllobacteriaceae</taxon>
        <taxon>Mesorhizobium</taxon>
    </lineage>
</organism>
<comment type="caution">
    <text evidence="2">The sequence shown here is derived from an EMBL/GenBank/DDBJ whole genome shotgun (WGS) entry which is preliminary data.</text>
</comment>
<dbReference type="RefSeq" id="WP_111548041.1">
    <property type="nucleotide sequence ID" value="NZ_MZXV01000070.1"/>
</dbReference>
<dbReference type="InterPro" id="IPR041698">
    <property type="entry name" value="Methyltransf_25"/>
</dbReference>
<keyword evidence="3" id="KW-1185">Reference proteome</keyword>
<sequence length="203" mass="22994">MTQSTPDDSREAFARIYQSNEWGSAESRSGLGSAYATTHRVRTVLPMLLRALDVKSMLDAPCGDFNWMRFVDLGKTHYIGCDIVPEVIETNRMRYADREFHVLDLAAEPLPNVDLIFSRDCLQHLTEPDIWRALRNFKRCGARWLFTSSHSTSAQDIAPEPGGFGFLNLQQPPFSLPLPLLVMPEEHYASKAMCLWDMTQIGA</sequence>
<dbReference type="Proteomes" id="UP000248616">
    <property type="component" value="Unassembled WGS sequence"/>
</dbReference>
<dbReference type="EMBL" id="MZXV01000070">
    <property type="protein sequence ID" value="PZV34728.1"/>
    <property type="molecule type" value="Genomic_DNA"/>
</dbReference>
<proteinExistence type="predicted"/>
<evidence type="ECO:0000313" key="2">
    <source>
        <dbReference type="EMBL" id="PZV34728.1"/>
    </source>
</evidence>
<reference evidence="3" key="1">
    <citation type="submission" date="2017-03" db="EMBL/GenBank/DDBJ databases">
        <authorList>
            <person name="Safronova V.I."/>
            <person name="Sazanova A.L."/>
            <person name="Chirak E.R."/>
        </authorList>
    </citation>
    <scope>NUCLEOTIDE SEQUENCE [LARGE SCALE GENOMIC DNA]</scope>
    <source>
        <strain evidence="3">Ach-343</strain>
    </source>
</reference>
<dbReference type="Gene3D" id="3.40.50.150">
    <property type="entry name" value="Vaccinia Virus protein VP39"/>
    <property type="match status" value="1"/>
</dbReference>
<dbReference type="Pfam" id="PF13649">
    <property type="entry name" value="Methyltransf_25"/>
    <property type="match status" value="1"/>
</dbReference>
<dbReference type="OrthoDB" id="20930at2"/>
<accession>A0A2W7BZ02</accession>
<dbReference type="CDD" id="cd02440">
    <property type="entry name" value="AdoMet_MTases"/>
    <property type="match status" value="1"/>
</dbReference>
<dbReference type="InterPro" id="IPR029063">
    <property type="entry name" value="SAM-dependent_MTases_sf"/>
</dbReference>
<dbReference type="AlphaFoldDB" id="A0A2W7BZ02"/>
<evidence type="ECO:0000259" key="1">
    <source>
        <dbReference type="Pfam" id="PF13649"/>
    </source>
</evidence>
<feature type="domain" description="Methyltransferase" evidence="1">
    <location>
        <begin position="58"/>
        <end position="140"/>
    </location>
</feature>